<name>A0ABT8AG60_9PROT</name>
<protein>
    <submittedName>
        <fullName evidence="2">Uncharacterized protein</fullName>
    </submittedName>
</protein>
<dbReference type="Proteomes" id="UP001529369">
    <property type="component" value="Unassembled WGS sequence"/>
</dbReference>
<keyword evidence="3" id="KW-1185">Reference proteome</keyword>
<gene>
    <name evidence="2" type="ORF">QWZ14_30485</name>
</gene>
<comment type="caution">
    <text evidence="2">The sequence shown here is derived from an EMBL/GenBank/DDBJ whole genome shotgun (WGS) entry which is preliminary data.</text>
</comment>
<sequence>MPWEPDGYFDRKARADQDAKPCADEGRAHRLEARRFYRAAPPYRIQFEINGTVSLCQKHYQYWEHLFPEGATEWLPISQHADLEEAERRLRHICGPMIYYDEEGRMTRAPGRAKPAWNMPPDDDEG</sequence>
<accession>A0ABT8AG60</accession>
<evidence type="ECO:0000313" key="3">
    <source>
        <dbReference type="Proteomes" id="UP001529369"/>
    </source>
</evidence>
<feature type="compositionally biased region" description="Basic and acidic residues" evidence="1">
    <location>
        <begin position="8"/>
        <end position="23"/>
    </location>
</feature>
<evidence type="ECO:0000313" key="2">
    <source>
        <dbReference type="EMBL" id="MDN3568725.1"/>
    </source>
</evidence>
<evidence type="ECO:0000256" key="1">
    <source>
        <dbReference type="SAM" id="MobiDB-lite"/>
    </source>
</evidence>
<dbReference type="EMBL" id="JAUFPN010000302">
    <property type="protein sequence ID" value="MDN3568725.1"/>
    <property type="molecule type" value="Genomic_DNA"/>
</dbReference>
<reference evidence="3" key="1">
    <citation type="journal article" date="2019" name="Int. J. Syst. Evol. Microbiol.">
        <title>The Global Catalogue of Microorganisms (GCM) 10K type strain sequencing project: providing services to taxonomists for standard genome sequencing and annotation.</title>
        <authorList>
            <consortium name="The Broad Institute Genomics Platform"/>
            <consortium name="The Broad Institute Genome Sequencing Center for Infectious Disease"/>
            <person name="Wu L."/>
            <person name="Ma J."/>
        </authorList>
    </citation>
    <scope>NUCLEOTIDE SEQUENCE [LARGE SCALE GENOMIC DNA]</scope>
    <source>
        <strain evidence="3">CECT 7131</strain>
    </source>
</reference>
<proteinExistence type="predicted"/>
<organism evidence="2 3">
    <name type="scientific">Paeniroseomonas aquatica</name>
    <dbReference type="NCBI Taxonomy" id="373043"/>
    <lineage>
        <taxon>Bacteria</taxon>
        <taxon>Pseudomonadati</taxon>
        <taxon>Pseudomonadota</taxon>
        <taxon>Alphaproteobacteria</taxon>
        <taxon>Acetobacterales</taxon>
        <taxon>Acetobacteraceae</taxon>
        <taxon>Paeniroseomonas</taxon>
    </lineage>
</organism>
<dbReference type="RefSeq" id="WP_290320840.1">
    <property type="nucleotide sequence ID" value="NZ_JAUFPN010000302.1"/>
</dbReference>
<feature type="region of interest" description="Disordered" evidence="1">
    <location>
        <begin position="1"/>
        <end position="23"/>
    </location>
</feature>